<dbReference type="EMBL" id="HACA01026091">
    <property type="protein sequence ID" value="CDW43452.1"/>
    <property type="molecule type" value="Transcribed_RNA"/>
</dbReference>
<name>A0A0K2V004_LEPSM</name>
<organism evidence="1">
    <name type="scientific">Lepeophtheirus salmonis</name>
    <name type="common">Salmon louse</name>
    <name type="synonym">Caligus salmonis</name>
    <dbReference type="NCBI Taxonomy" id="72036"/>
    <lineage>
        <taxon>Eukaryota</taxon>
        <taxon>Metazoa</taxon>
        <taxon>Ecdysozoa</taxon>
        <taxon>Arthropoda</taxon>
        <taxon>Crustacea</taxon>
        <taxon>Multicrustacea</taxon>
        <taxon>Hexanauplia</taxon>
        <taxon>Copepoda</taxon>
        <taxon>Siphonostomatoida</taxon>
        <taxon>Caligidae</taxon>
        <taxon>Lepeophtheirus</taxon>
    </lineage>
</organism>
<accession>A0A0K2V004</accession>
<proteinExistence type="predicted"/>
<sequence>MCFDEMKLLTNIQKGIWMCLWSKFGYTKGYSPMHDKCD</sequence>
<protein>
    <submittedName>
        <fullName evidence="1">Uncharacterized protein</fullName>
    </submittedName>
</protein>
<reference evidence="1" key="1">
    <citation type="submission" date="2014-05" db="EMBL/GenBank/DDBJ databases">
        <authorList>
            <person name="Chronopoulou M."/>
        </authorList>
    </citation>
    <scope>NUCLEOTIDE SEQUENCE</scope>
    <source>
        <tissue evidence="1">Whole organism</tissue>
    </source>
</reference>
<evidence type="ECO:0000313" key="1">
    <source>
        <dbReference type="EMBL" id="CDW43452.1"/>
    </source>
</evidence>
<dbReference type="AlphaFoldDB" id="A0A0K2V004"/>